<accession>A0A1S3HJT6</accession>
<evidence type="ECO:0000313" key="2">
    <source>
        <dbReference type="Proteomes" id="UP000085678"/>
    </source>
</evidence>
<keyword evidence="2" id="KW-1185">Reference proteome</keyword>
<dbReference type="KEGG" id="lak:106155901"/>
<dbReference type="GO" id="GO:0008289">
    <property type="term" value="F:lipid binding"/>
    <property type="evidence" value="ECO:0007669"/>
    <property type="project" value="UniProtKB-KW"/>
</dbReference>
<dbReference type="InParanoid" id="A0A1S3HJT6"/>
<dbReference type="InterPro" id="IPR012674">
    <property type="entry name" value="Calycin"/>
</dbReference>
<protein>
    <submittedName>
        <fullName evidence="3">Fatty acid-binding protein, adipocyte</fullName>
    </submittedName>
</protein>
<reference evidence="3" key="1">
    <citation type="submission" date="2025-08" db="UniProtKB">
        <authorList>
            <consortium name="RefSeq"/>
        </authorList>
    </citation>
    <scope>IDENTIFICATION</scope>
    <source>
        <tissue evidence="3">Gonads</tissue>
    </source>
</reference>
<dbReference type="InterPro" id="IPR031259">
    <property type="entry name" value="ILBP"/>
</dbReference>
<organism evidence="2 3">
    <name type="scientific">Lingula anatina</name>
    <name type="common">Brachiopod</name>
    <name type="synonym">Lingula unguis</name>
    <dbReference type="NCBI Taxonomy" id="7574"/>
    <lineage>
        <taxon>Eukaryota</taxon>
        <taxon>Metazoa</taxon>
        <taxon>Spiralia</taxon>
        <taxon>Lophotrochozoa</taxon>
        <taxon>Brachiopoda</taxon>
        <taxon>Linguliformea</taxon>
        <taxon>Lingulata</taxon>
        <taxon>Lingulida</taxon>
        <taxon>Linguloidea</taxon>
        <taxon>Lingulidae</taxon>
        <taxon>Lingula</taxon>
    </lineage>
</organism>
<gene>
    <name evidence="3" type="primary">LOC106155901</name>
</gene>
<dbReference type="PANTHER" id="PTHR11955">
    <property type="entry name" value="FATTY ACID BINDING PROTEIN"/>
    <property type="match status" value="1"/>
</dbReference>
<sequence length="139" mass="15533">MEAICGDWMLCGSDNLTAYLVALNVTEENIKKVTDAQEEAFKSGDTPKVQISKDGDTMTIKSHAWGDRVTSAKLGETFEHTAMDGRKGKLTYSMEGNTLLEVFEGEGLISMNRRWIQEDKLVYTLTAKGITTTRVYKKQ</sequence>
<dbReference type="SUPFAM" id="SSF50814">
    <property type="entry name" value="Lipocalins"/>
    <property type="match status" value="1"/>
</dbReference>
<dbReference type="AlphaFoldDB" id="A0A1S3HJT6"/>
<dbReference type="OrthoDB" id="354351at2759"/>
<dbReference type="PRINTS" id="PR00178">
    <property type="entry name" value="FATTYACIDBP"/>
</dbReference>
<dbReference type="InterPro" id="IPR000463">
    <property type="entry name" value="Fatty_acid-bd"/>
</dbReference>
<comment type="similarity">
    <text evidence="1">Belongs to the calycin superfamily. Fatty-acid binding protein (FABP) family.</text>
</comment>
<evidence type="ECO:0000256" key="1">
    <source>
        <dbReference type="ARBA" id="ARBA00008390"/>
    </source>
</evidence>
<evidence type="ECO:0000313" key="3">
    <source>
        <dbReference type="RefSeq" id="XP_013386385.1"/>
    </source>
</evidence>
<dbReference type="GeneID" id="106155901"/>
<name>A0A1S3HJT6_LINAN</name>
<proteinExistence type="inferred from homology"/>
<dbReference type="RefSeq" id="XP_013386385.1">
    <property type="nucleotide sequence ID" value="XM_013530931.2"/>
</dbReference>
<dbReference type="Gene3D" id="2.40.128.20">
    <property type="match status" value="1"/>
</dbReference>
<dbReference type="Proteomes" id="UP000085678">
    <property type="component" value="Unplaced"/>
</dbReference>
<dbReference type="CDD" id="cd00742">
    <property type="entry name" value="FABP"/>
    <property type="match status" value="1"/>
</dbReference>